<evidence type="ECO:0000259" key="1">
    <source>
        <dbReference type="PROSITE" id="PS50043"/>
    </source>
</evidence>
<dbReference type="PANTHER" id="PTHR45228">
    <property type="entry name" value="CYCLIC DI-GMP PHOSPHODIESTERASE TM_0186-RELATED"/>
    <property type="match status" value="1"/>
</dbReference>
<dbReference type="InterPro" id="IPR000792">
    <property type="entry name" value="Tscrpt_reg_LuxR_C"/>
</dbReference>
<dbReference type="EMBL" id="BMKN01000002">
    <property type="protein sequence ID" value="GGE53220.1"/>
    <property type="molecule type" value="Genomic_DNA"/>
</dbReference>
<dbReference type="PRINTS" id="PR00038">
    <property type="entry name" value="HTHLUXR"/>
</dbReference>
<keyword evidence="4" id="KW-1185">Reference proteome</keyword>
<dbReference type="InterPro" id="IPR052020">
    <property type="entry name" value="Cyclic_di-GMP/3'3'-cGAMP_PDE"/>
</dbReference>
<dbReference type="InterPro" id="IPR037522">
    <property type="entry name" value="HD_GYP_dom"/>
</dbReference>
<dbReference type="InterPro" id="IPR036388">
    <property type="entry name" value="WH-like_DNA-bd_sf"/>
</dbReference>
<dbReference type="GO" id="GO:0003677">
    <property type="term" value="F:DNA binding"/>
    <property type="evidence" value="ECO:0007669"/>
    <property type="project" value="InterPro"/>
</dbReference>
<organism evidence="3 4">
    <name type="scientific">Actibacterium pelagium</name>
    <dbReference type="NCBI Taxonomy" id="2029103"/>
    <lineage>
        <taxon>Bacteria</taxon>
        <taxon>Pseudomonadati</taxon>
        <taxon>Pseudomonadota</taxon>
        <taxon>Alphaproteobacteria</taxon>
        <taxon>Rhodobacterales</taxon>
        <taxon>Roseobacteraceae</taxon>
        <taxon>Actibacterium</taxon>
    </lineage>
</organism>
<dbReference type="PROSITE" id="PS50043">
    <property type="entry name" value="HTH_LUXR_2"/>
    <property type="match status" value="1"/>
</dbReference>
<protein>
    <submittedName>
        <fullName evidence="3">3'3'-cGAMP-specific phosphodiesterase 3</fullName>
    </submittedName>
</protein>
<dbReference type="GO" id="GO:0008081">
    <property type="term" value="F:phosphoric diester hydrolase activity"/>
    <property type="evidence" value="ECO:0007669"/>
    <property type="project" value="UniProtKB-ARBA"/>
</dbReference>
<evidence type="ECO:0000313" key="4">
    <source>
        <dbReference type="Proteomes" id="UP000606730"/>
    </source>
</evidence>
<dbReference type="CDD" id="cd00077">
    <property type="entry name" value="HDc"/>
    <property type="match status" value="1"/>
</dbReference>
<reference evidence="3" key="1">
    <citation type="journal article" date="2014" name="Int. J. Syst. Evol. Microbiol.">
        <title>Complete genome sequence of Corynebacterium casei LMG S-19264T (=DSM 44701T), isolated from a smear-ripened cheese.</title>
        <authorList>
            <consortium name="US DOE Joint Genome Institute (JGI-PGF)"/>
            <person name="Walter F."/>
            <person name="Albersmeier A."/>
            <person name="Kalinowski J."/>
            <person name="Ruckert C."/>
        </authorList>
    </citation>
    <scope>NUCLEOTIDE SEQUENCE</scope>
    <source>
        <strain evidence="3">CGMCC 1.16012</strain>
    </source>
</reference>
<dbReference type="Pfam" id="PF00196">
    <property type="entry name" value="GerE"/>
    <property type="match status" value="1"/>
</dbReference>
<dbReference type="SUPFAM" id="SSF46894">
    <property type="entry name" value="C-terminal effector domain of the bipartite response regulators"/>
    <property type="match status" value="1"/>
</dbReference>
<dbReference type="SMART" id="SM00421">
    <property type="entry name" value="HTH_LUXR"/>
    <property type="match status" value="1"/>
</dbReference>
<accession>A0A917AHG1</accession>
<name>A0A917AHG1_9RHOB</name>
<dbReference type="InterPro" id="IPR016032">
    <property type="entry name" value="Sig_transdc_resp-reg_C-effctor"/>
</dbReference>
<dbReference type="GO" id="GO:0006355">
    <property type="term" value="P:regulation of DNA-templated transcription"/>
    <property type="evidence" value="ECO:0007669"/>
    <property type="project" value="InterPro"/>
</dbReference>
<dbReference type="AlphaFoldDB" id="A0A917AHG1"/>
<dbReference type="SMART" id="SM00471">
    <property type="entry name" value="HDc"/>
    <property type="match status" value="1"/>
</dbReference>
<dbReference type="Pfam" id="PF13487">
    <property type="entry name" value="HD_5"/>
    <property type="match status" value="1"/>
</dbReference>
<feature type="domain" description="HTH luxR-type" evidence="1">
    <location>
        <begin position="458"/>
        <end position="523"/>
    </location>
</feature>
<dbReference type="Proteomes" id="UP000606730">
    <property type="component" value="Unassembled WGS sequence"/>
</dbReference>
<dbReference type="InterPro" id="IPR003607">
    <property type="entry name" value="HD/PDEase_dom"/>
</dbReference>
<dbReference type="OrthoDB" id="7326651at2"/>
<dbReference type="SUPFAM" id="SSF109604">
    <property type="entry name" value="HD-domain/PDEase-like"/>
    <property type="match status" value="1"/>
</dbReference>
<proteinExistence type="predicted"/>
<reference evidence="3" key="2">
    <citation type="submission" date="2020-09" db="EMBL/GenBank/DDBJ databases">
        <authorList>
            <person name="Sun Q."/>
            <person name="Zhou Y."/>
        </authorList>
    </citation>
    <scope>NUCLEOTIDE SEQUENCE</scope>
    <source>
        <strain evidence="3">CGMCC 1.16012</strain>
    </source>
</reference>
<dbReference type="CDD" id="cd06170">
    <property type="entry name" value="LuxR_C_like"/>
    <property type="match status" value="1"/>
</dbReference>
<comment type="caution">
    <text evidence="3">The sequence shown here is derived from an EMBL/GenBank/DDBJ whole genome shotgun (WGS) entry which is preliminary data.</text>
</comment>
<evidence type="ECO:0000313" key="3">
    <source>
        <dbReference type="EMBL" id="GGE53220.1"/>
    </source>
</evidence>
<evidence type="ECO:0000259" key="2">
    <source>
        <dbReference type="PROSITE" id="PS51832"/>
    </source>
</evidence>
<dbReference type="Gene3D" id="1.10.3210.10">
    <property type="entry name" value="Hypothetical protein af1432"/>
    <property type="match status" value="1"/>
</dbReference>
<gene>
    <name evidence="3" type="ORF">GCM10011517_21220</name>
</gene>
<dbReference type="RefSeq" id="WP_158221829.1">
    <property type="nucleotide sequence ID" value="NZ_BMKN01000002.1"/>
</dbReference>
<dbReference type="PROSITE" id="PS51832">
    <property type="entry name" value="HD_GYP"/>
    <property type="match status" value="1"/>
</dbReference>
<feature type="domain" description="HD-GYP" evidence="2">
    <location>
        <begin position="268"/>
        <end position="461"/>
    </location>
</feature>
<sequence>MKSLNLASIGAALLGSGTKTGIAEGLGVLALAADAATGRPQGSGLTAAIVAAEFSRRLGDDVATQKDAYYIALVRFIGCTITSHETGMMSIGDDQGFAVATMLGDWADRADLKKHLAQFIALDAPSEDRDAAFESICDMIPLAAPDFTAAHCRQSYLLAKRLPISQAVLESIPFYYGRWDSKVLPYGGESLPYLQRLHRITEMAELVRRLYNATQAKEVIAAKLGHEIDPNLGAKFLEFADDIFEVASKTPEFENFIAAEPGDRILMTPTCRETLAEIAADMTDHKAVCFRSHSRRVSSLAAQAGKVAKLSKGDIENLRLAALVHDIGKCAISNRIWYKETELAVSERLEMERHTYQTQFYLSHGDPFSKWVSVAASVQERADGSGYHRGIRLSDLASNILAVANEYDELTHGMPNRPALSADQAANALNATAREKVFPAVAVSSVLQAAGHKVSDAKAAYPFGLTRREAQVLSRLAKSETTAEIAEALGISPKTADHHIQSIYNKTDVRARPALALLALEHGIVMD</sequence>
<dbReference type="Gene3D" id="1.10.10.10">
    <property type="entry name" value="Winged helix-like DNA-binding domain superfamily/Winged helix DNA-binding domain"/>
    <property type="match status" value="1"/>
</dbReference>